<feature type="region of interest" description="Disordered" evidence="1">
    <location>
        <begin position="763"/>
        <end position="996"/>
    </location>
</feature>
<feature type="region of interest" description="Disordered" evidence="1">
    <location>
        <begin position="1508"/>
        <end position="1672"/>
    </location>
</feature>
<feature type="compositionally biased region" description="Low complexity" evidence="1">
    <location>
        <begin position="146"/>
        <end position="157"/>
    </location>
</feature>
<reference evidence="5" key="1">
    <citation type="journal article" date="2020" name="PLoS Negl. Trop. Dis.">
        <title>High-quality nuclear genome for Sarcoptes scabiei-A critical resource for a neglected parasite.</title>
        <authorList>
            <person name="Korhonen P.K."/>
            <person name="Gasser R.B."/>
            <person name="Ma G."/>
            <person name="Wang T."/>
            <person name="Stroehlein A.J."/>
            <person name="Young N.D."/>
            <person name="Ang C.S."/>
            <person name="Fernando D.D."/>
            <person name="Lu H.C."/>
            <person name="Taylor S."/>
            <person name="Reynolds S.L."/>
            <person name="Mofiz E."/>
            <person name="Najaraj S.H."/>
            <person name="Gowda H."/>
            <person name="Madugundu A."/>
            <person name="Renuse S."/>
            <person name="Holt D."/>
            <person name="Pandey A."/>
            <person name="Papenfuss A.T."/>
            <person name="Fischer K."/>
        </authorList>
    </citation>
    <scope>NUCLEOTIDE SEQUENCE [LARGE SCALE GENOMIC DNA]</scope>
</reference>
<dbReference type="PROSITE" id="PS50940">
    <property type="entry name" value="CHIT_BIND_II"/>
    <property type="match status" value="1"/>
</dbReference>
<feature type="compositionally biased region" description="Polar residues" evidence="1">
    <location>
        <begin position="503"/>
        <end position="522"/>
    </location>
</feature>
<proteinExistence type="predicted"/>
<feature type="region of interest" description="Disordered" evidence="1">
    <location>
        <begin position="1081"/>
        <end position="1194"/>
    </location>
</feature>
<feature type="compositionally biased region" description="Polar residues" evidence="1">
    <location>
        <begin position="542"/>
        <end position="569"/>
    </location>
</feature>
<dbReference type="SUPFAM" id="SSF57625">
    <property type="entry name" value="Invertebrate chitin-binding proteins"/>
    <property type="match status" value="1"/>
</dbReference>
<feature type="compositionally biased region" description="Basic and acidic residues" evidence="1">
    <location>
        <begin position="236"/>
        <end position="249"/>
    </location>
</feature>
<feature type="compositionally biased region" description="Low complexity" evidence="1">
    <location>
        <begin position="1125"/>
        <end position="1139"/>
    </location>
</feature>
<feature type="compositionally biased region" description="Acidic residues" evidence="1">
    <location>
        <begin position="736"/>
        <end position="746"/>
    </location>
</feature>
<reference evidence="3" key="2">
    <citation type="submission" date="2020-01" db="EMBL/GenBank/DDBJ databases">
        <authorList>
            <person name="Korhonen P.K.K."/>
            <person name="Guangxu M.G."/>
            <person name="Wang T.W."/>
            <person name="Stroehlein A.J.S."/>
            <person name="Young N.D."/>
            <person name="Ang C.-S.A."/>
            <person name="Fernando D.W.F."/>
            <person name="Lu H.L."/>
            <person name="Taylor S.T."/>
            <person name="Ehtesham M.E.M."/>
            <person name="Najaraj S.H.N."/>
            <person name="Harsha G.H.G."/>
            <person name="Madugundu A.M."/>
            <person name="Renuse S.R."/>
            <person name="Holt D.H."/>
            <person name="Pandey A.P."/>
            <person name="Papenfuss A.P."/>
            <person name="Gasser R.B.G."/>
            <person name="Fischer K.F."/>
        </authorList>
    </citation>
    <scope>NUCLEOTIDE SEQUENCE</scope>
    <source>
        <strain evidence="3">SSS_KF_BRIS2020</strain>
    </source>
</reference>
<dbReference type="InterPro" id="IPR052976">
    <property type="entry name" value="Scoloptoxin-like"/>
</dbReference>
<keyword evidence="5" id="KW-1185">Reference proteome</keyword>
<evidence type="ECO:0000313" key="3">
    <source>
        <dbReference type="EMBL" id="KAF7494980.1"/>
    </source>
</evidence>
<feature type="compositionally biased region" description="Low complexity" evidence="1">
    <location>
        <begin position="954"/>
        <end position="977"/>
    </location>
</feature>
<organism evidence="3">
    <name type="scientific">Sarcoptes scabiei</name>
    <name type="common">Itch mite</name>
    <name type="synonym">Acarus scabiei</name>
    <dbReference type="NCBI Taxonomy" id="52283"/>
    <lineage>
        <taxon>Eukaryota</taxon>
        <taxon>Metazoa</taxon>
        <taxon>Ecdysozoa</taxon>
        <taxon>Arthropoda</taxon>
        <taxon>Chelicerata</taxon>
        <taxon>Arachnida</taxon>
        <taxon>Acari</taxon>
        <taxon>Acariformes</taxon>
        <taxon>Sarcoptiformes</taxon>
        <taxon>Astigmata</taxon>
        <taxon>Psoroptidia</taxon>
        <taxon>Sarcoptoidea</taxon>
        <taxon>Sarcoptidae</taxon>
        <taxon>Sarcoptinae</taxon>
        <taxon>Sarcoptes</taxon>
    </lineage>
</organism>
<feature type="region of interest" description="Disordered" evidence="1">
    <location>
        <begin position="726"/>
        <end position="746"/>
    </location>
</feature>
<feature type="compositionally biased region" description="Polar residues" evidence="1">
    <location>
        <begin position="1271"/>
        <end position="1298"/>
    </location>
</feature>
<feature type="region of interest" description="Disordered" evidence="1">
    <location>
        <begin position="1271"/>
        <end position="1312"/>
    </location>
</feature>
<dbReference type="PANTHER" id="PTHR22933:SF42">
    <property type="entry name" value="FI18455P1-RELATED"/>
    <property type="match status" value="1"/>
</dbReference>
<feature type="compositionally biased region" description="Acidic residues" evidence="1">
    <location>
        <begin position="805"/>
        <end position="815"/>
    </location>
</feature>
<feature type="region of interest" description="Disordered" evidence="1">
    <location>
        <begin position="589"/>
        <end position="614"/>
    </location>
</feature>
<dbReference type="EnsemblMetazoa" id="SSS_5131s_mrna">
    <property type="protein sequence ID" value="KAF7494980.1"/>
    <property type="gene ID" value="SSS_5131"/>
</dbReference>
<dbReference type="Gene3D" id="2.170.140.10">
    <property type="entry name" value="Chitin binding domain"/>
    <property type="match status" value="1"/>
</dbReference>
<feature type="compositionally biased region" description="Low complexity" evidence="1">
    <location>
        <begin position="594"/>
        <end position="604"/>
    </location>
</feature>
<feature type="compositionally biased region" description="Low complexity" evidence="1">
    <location>
        <begin position="1574"/>
        <end position="1583"/>
    </location>
</feature>
<reference evidence="4" key="3">
    <citation type="submission" date="2022-06" db="UniProtKB">
        <authorList>
            <consortium name="EnsemblMetazoa"/>
        </authorList>
    </citation>
    <scope>IDENTIFICATION</scope>
</reference>
<feature type="compositionally biased region" description="Low complexity" evidence="1">
    <location>
        <begin position="1439"/>
        <end position="1457"/>
    </location>
</feature>
<feature type="region of interest" description="Disordered" evidence="1">
    <location>
        <begin position="627"/>
        <end position="665"/>
    </location>
</feature>
<feature type="compositionally biased region" description="Basic and acidic residues" evidence="1">
    <location>
        <begin position="1555"/>
        <end position="1568"/>
    </location>
</feature>
<feature type="compositionally biased region" description="Acidic residues" evidence="1">
    <location>
        <begin position="853"/>
        <end position="867"/>
    </location>
</feature>
<dbReference type="GO" id="GO:0005576">
    <property type="term" value="C:extracellular region"/>
    <property type="evidence" value="ECO:0007669"/>
    <property type="project" value="InterPro"/>
</dbReference>
<feature type="region of interest" description="Disordered" evidence="1">
    <location>
        <begin position="1428"/>
        <end position="1460"/>
    </location>
</feature>
<name>A0A834RDD4_SARSC</name>
<dbReference type="OrthoDB" id="6364363at2759"/>
<sequence length="1672" mass="187429">MTKMNPLESIVGFDGKTIRLYGNTDNKCNHIQHERDRRRQKFSSKSSGPIRCTIKMICKNSFWLLSAIIVLIVFDQFKTITTHDCNNGEEQNRNIDFDDLHQRDDHQRFGKLWWYALKQKENENSKNSSQTNHNLYDSMSKSTISYSSSSSQTSSESINPQHHHITQRSPSSLSSFSSSSTTSERFPPLSQVNRYIVPTERVSEPSVNSFDESLSPLGWIPTPKSITSLSKQNAHSGEDDFEKKSDKNESSLIEASLEHPLPSDRISDLKQSNHLKQNLLYHPNQNDENLIQSPLPLTFFRLDQWPTSGDNSLELINQNRFDPTDDELMTQASKLSSHMTRIGRKTPSKLASKLRSKYEPISIEKNSENRKSNIPVSVLHPQPSHRNSNSNSNNQKYSSQTKYYRPQPTIVTLPKISSTSTSTERPVLSTSSSVVQRITPIVEIPSSTTTPTTIIAGPKSIVTTAYDEMKLGTAAARFDDTGLIGEVFSPDSLEQLDNNEASQHLTGNSLGNFNGHIDNNQIDNKDGADDDDVDGTGKLNHNYYQKTAESNSQPFFSNQPKHSTGQSTSYSDRIWSFFDSNMNDRSKSNWNSFDQGLNDQNGDSNDGDGGNRRSIDSIIDQYVSRLTKRNKNSAKSSTPNPSSSPSSEQNQMKPKITKDSTANSKILSLSLNRRKNPEEKEKFRQLIQNIFDSTPRKTYSGYETNFGRTITSSAEFNDDADDFIVQQQQQQQQTNMDDDFMNESIDENDGMSMMMFQNQNTASMNQNTKEPANELEREQPTNGSQNESNREANENNSDREGNEVTGEDDNGEENNSESNGTTNDSNNNENDNTANVDRNEMRMNNNGERGEVGEEEKEEDGDDDEDENNRNENTIESSDKNNDKAGDVTGNDAGDREEERVDINDDDDDGVENGTGITNENNGDGEANDDALAGNTLDRESDGGDRDNNKKKIINNMVNGQSSNSNNNNNNNDNSINGVGDDRKNQTITNSHANFYPTQQRTLYDYGRKGYQSPSAANNGLSSSSLSSGMMKNQNRLLGPAQKRSLFRSRQQSTASFGPTLFSSRMTTLLPDIEQTTTTTMINEIEPTSTPTASPSLIPTTINDDDNDDAERDGGEEQIDKEETLTTLSSLSISTEPPEMIINDNNNDNFERKDDRSRNENNVANDVDDLTEFQIDNQNDNNDDVNDAHDDRDLRNINNDLETTTELDPELRRQLIRNRKQQRVGKWLDSETFETVNDDTDDNHRFNSFARSANQIDQGIKDLHHRNVQQERPLNHPTSTSSLTNGHQSTQRITRQNVPLSSSPPSPNINDDESLAQLSRTLQGVPGQDYPIFGEIPRTKFNCRDHKWPGFYADIEAQCQVFHICQPGGRKSSFLCPNGTMFNQQLFVCDWWHNVQCDAEISSQYRLNSQIYDDNGNQLINNWQSNRLQRSSDDQKHQSPSSSSLSPTTATTESASSNRINVRRMALHENLAMDSELNDSLQTEKPIAQKLSSSSSITTTIIPSMMEEQTTQLSSSSSTSSSPSKSKSILGYRRSTLMTHNDTEGSNRDNNGVVEEAKSNRSKSRNDSDDTESTDSNSPSTSNKSKRNFLDGTKGGRSKEQPLSRFSRIIQANKNRTPPTTTSSSSMNSGNRSSFSMATRSTISKHRFAHQSHTPKMTSMTTMMTTVADPQR</sequence>
<feature type="region of interest" description="Disordered" evidence="1">
    <location>
        <begin position="503"/>
        <end position="569"/>
    </location>
</feature>
<feature type="region of interest" description="Disordered" evidence="1">
    <location>
        <begin position="228"/>
        <end position="266"/>
    </location>
</feature>
<feature type="compositionally biased region" description="Low complexity" evidence="1">
    <location>
        <begin position="1616"/>
        <end position="1637"/>
    </location>
</feature>
<gene>
    <name evidence="3" type="ORF">SSS_5131</name>
</gene>
<feature type="compositionally biased region" description="Basic and acidic residues" evidence="1">
    <location>
        <begin position="893"/>
        <end position="903"/>
    </location>
</feature>
<dbReference type="PANTHER" id="PTHR22933">
    <property type="entry name" value="FI18007P1-RELATED"/>
    <property type="match status" value="1"/>
</dbReference>
<feature type="compositionally biased region" description="Low complexity" evidence="1">
    <location>
        <begin position="912"/>
        <end position="935"/>
    </location>
</feature>
<accession>A0A834RDD4</accession>
<dbReference type="Proteomes" id="UP000070412">
    <property type="component" value="Unassembled WGS sequence"/>
</dbReference>
<feature type="compositionally biased region" description="Low complexity" evidence="1">
    <location>
        <begin position="387"/>
        <end position="399"/>
    </location>
</feature>
<feature type="compositionally biased region" description="Low complexity" evidence="1">
    <location>
        <begin position="169"/>
        <end position="183"/>
    </location>
</feature>
<feature type="compositionally biased region" description="Basic and acidic residues" evidence="1">
    <location>
        <begin position="1149"/>
        <end position="1159"/>
    </location>
</feature>
<evidence type="ECO:0000259" key="2">
    <source>
        <dbReference type="PROSITE" id="PS50940"/>
    </source>
</evidence>
<feature type="region of interest" description="Disordered" evidence="1">
    <location>
        <begin position="146"/>
        <end position="186"/>
    </location>
</feature>
<feature type="compositionally biased region" description="Polar residues" evidence="1">
    <location>
        <begin position="415"/>
        <end position="428"/>
    </location>
</feature>
<feature type="compositionally biased region" description="Basic and acidic residues" evidence="1">
    <location>
        <begin position="877"/>
        <end position="886"/>
    </location>
</feature>
<dbReference type="Pfam" id="PF01607">
    <property type="entry name" value="CBM_14"/>
    <property type="match status" value="1"/>
</dbReference>
<dbReference type="GO" id="GO:0008061">
    <property type="term" value="F:chitin binding"/>
    <property type="evidence" value="ECO:0007669"/>
    <property type="project" value="InterPro"/>
</dbReference>
<dbReference type="InterPro" id="IPR036508">
    <property type="entry name" value="Chitin-bd_dom_sf"/>
</dbReference>
<feature type="compositionally biased region" description="Basic residues" evidence="1">
    <location>
        <begin position="341"/>
        <end position="355"/>
    </location>
</feature>
<feature type="compositionally biased region" description="Basic and acidic residues" evidence="1">
    <location>
        <begin position="788"/>
        <end position="802"/>
    </location>
</feature>
<evidence type="ECO:0000313" key="4">
    <source>
        <dbReference type="EnsemblMetazoa" id="KAF7494980.1"/>
    </source>
</evidence>
<dbReference type="InterPro" id="IPR002557">
    <property type="entry name" value="Chitin-bd_dom"/>
</dbReference>
<feature type="compositionally biased region" description="Polar residues" evidence="1">
    <location>
        <begin position="1048"/>
        <end position="1060"/>
    </location>
</feature>
<feature type="compositionally biased region" description="Polar residues" evidence="1">
    <location>
        <begin position="986"/>
        <end position="996"/>
    </location>
</feature>
<evidence type="ECO:0000313" key="5">
    <source>
        <dbReference type="Proteomes" id="UP000070412"/>
    </source>
</evidence>
<feature type="compositionally biased region" description="Acidic residues" evidence="1">
    <location>
        <begin position="1103"/>
        <end position="1120"/>
    </location>
</feature>
<feature type="domain" description="Chitin-binding type-2" evidence="2">
    <location>
        <begin position="1340"/>
        <end position="1399"/>
    </location>
</feature>
<evidence type="ECO:0000256" key="1">
    <source>
        <dbReference type="SAM" id="MobiDB-lite"/>
    </source>
</evidence>
<feature type="region of interest" description="Disordered" evidence="1">
    <location>
        <begin position="1008"/>
        <end position="1060"/>
    </location>
</feature>
<feature type="compositionally biased region" description="Low complexity" evidence="1">
    <location>
        <begin position="816"/>
        <end position="833"/>
    </location>
</feature>
<feature type="compositionally biased region" description="Polar residues" evidence="1">
    <location>
        <begin position="1081"/>
        <end position="1102"/>
    </location>
</feature>
<dbReference type="SMART" id="SM00494">
    <property type="entry name" value="ChtBD2"/>
    <property type="match status" value="1"/>
</dbReference>
<feature type="compositionally biased region" description="Low complexity" evidence="1">
    <location>
        <begin position="633"/>
        <end position="647"/>
    </location>
</feature>
<protein>
    <recommendedName>
        <fullName evidence="2">Chitin-binding type-2 domain-containing protein</fullName>
    </recommendedName>
</protein>
<feature type="compositionally biased region" description="Basic and acidic residues" evidence="1">
    <location>
        <begin position="937"/>
        <end position="950"/>
    </location>
</feature>
<dbReference type="EMBL" id="WVUK01000051">
    <property type="protein sequence ID" value="KAF7494980.1"/>
    <property type="molecule type" value="Genomic_DNA"/>
</dbReference>
<feature type="compositionally biased region" description="Low complexity" evidence="1">
    <location>
        <begin position="1657"/>
        <end position="1666"/>
    </location>
</feature>
<feature type="region of interest" description="Disordered" evidence="1">
    <location>
        <begin position="334"/>
        <end position="428"/>
    </location>
</feature>
<feature type="compositionally biased region" description="Low complexity" evidence="1">
    <location>
        <begin position="1514"/>
        <end position="1528"/>
    </location>
</feature>
<feature type="compositionally biased region" description="Low complexity" evidence="1">
    <location>
        <begin position="1015"/>
        <end position="1029"/>
    </location>
</feature>